<protein>
    <submittedName>
        <fullName evidence="4">Guanyl-specific ribonuclease</fullName>
        <ecNumber evidence="4">3.1.27.3</ecNumber>
    </submittedName>
</protein>
<keyword evidence="2 4" id="KW-0378">Hydrolase</keyword>
<sequence>MVVYASSSRNEIQDRQVAPLRRACGDRVRHQRAWLGFHRVGANLLPSDASIGASLGEVSIAGLPGEVQFTFQSIQAGGPFPYPKDGEVFGHVERHLPVRPRDYSHEYTVKTPRASSRRTKNRLRKSAALYR</sequence>
<evidence type="ECO:0000256" key="2">
    <source>
        <dbReference type="ARBA" id="ARBA00022801"/>
    </source>
</evidence>
<dbReference type="KEGG" id="brh:RBRH_03191"/>
<dbReference type="Proteomes" id="UP000007437">
    <property type="component" value="Chromosome"/>
</dbReference>
<evidence type="ECO:0000313" key="5">
    <source>
        <dbReference type="Proteomes" id="UP000007437"/>
    </source>
</evidence>
<evidence type="ECO:0000313" key="4">
    <source>
        <dbReference type="EMBL" id="CBW73904.1"/>
    </source>
</evidence>
<dbReference type="Gene3D" id="3.10.450.30">
    <property type="entry name" value="Microbial ribonucleases"/>
    <property type="match status" value="1"/>
</dbReference>
<gene>
    <name evidence="4" type="ordered locus">RBRH_03191</name>
</gene>
<dbReference type="GO" id="GO:0003723">
    <property type="term" value="F:RNA binding"/>
    <property type="evidence" value="ECO:0007669"/>
    <property type="project" value="InterPro"/>
</dbReference>
<dbReference type="eggNOG" id="COG4290">
    <property type="taxonomic scope" value="Bacteria"/>
</dbReference>
<dbReference type="Pfam" id="PF00545">
    <property type="entry name" value="Ribonuclease"/>
    <property type="match status" value="1"/>
</dbReference>
<proteinExistence type="predicted"/>
<dbReference type="STRING" id="882378.RBRH_03191"/>
<dbReference type="SUPFAM" id="SSF53933">
    <property type="entry name" value="Microbial ribonucleases"/>
    <property type="match status" value="1"/>
</dbReference>
<dbReference type="EC" id="3.1.27.3" evidence="4"/>
<evidence type="ECO:0000256" key="1">
    <source>
        <dbReference type="ARBA" id="ARBA00022722"/>
    </source>
</evidence>
<keyword evidence="1" id="KW-0540">Nuclease</keyword>
<dbReference type="EMBL" id="FR687359">
    <property type="protein sequence ID" value="CBW73904.1"/>
    <property type="molecule type" value="Genomic_DNA"/>
</dbReference>
<dbReference type="HOGENOM" id="CLU_1923656_0_0_4"/>
<organism evidence="4 5">
    <name type="scientific">Mycetohabitans rhizoxinica (strain DSM 19002 / CIP 109453 / HKI 454)</name>
    <name type="common">Paraburkholderia rhizoxinica</name>
    <dbReference type="NCBI Taxonomy" id="882378"/>
    <lineage>
        <taxon>Bacteria</taxon>
        <taxon>Pseudomonadati</taxon>
        <taxon>Pseudomonadota</taxon>
        <taxon>Betaproteobacteria</taxon>
        <taxon>Burkholderiales</taxon>
        <taxon>Burkholderiaceae</taxon>
        <taxon>Mycetohabitans</taxon>
    </lineage>
</organism>
<accession>E5AM27</accession>
<feature type="compositionally biased region" description="Basic residues" evidence="3">
    <location>
        <begin position="115"/>
        <end position="125"/>
    </location>
</feature>
<dbReference type="GO" id="GO:0016787">
    <property type="term" value="F:hydrolase activity"/>
    <property type="evidence" value="ECO:0007669"/>
    <property type="project" value="UniProtKB-KW"/>
</dbReference>
<feature type="region of interest" description="Disordered" evidence="3">
    <location>
        <begin position="103"/>
        <end position="131"/>
    </location>
</feature>
<name>E5AM27_MYCRK</name>
<dbReference type="InterPro" id="IPR016191">
    <property type="entry name" value="Ribonuclease/ribotoxin"/>
</dbReference>
<reference evidence="4 5" key="1">
    <citation type="journal article" date="2011" name="J. Bacteriol.">
        <title>Complete genome sequence of Burkholderia rhizoxinica, an endosymbiont of Rhizopus microsporus.</title>
        <authorList>
            <person name="Lackner G."/>
            <person name="Moebius N."/>
            <person name="Partida-Martinez L."/>
            <person name="Hertweck C."/>
        </authorList>
    </citation>
    <scope>NUCLEOTIDE SEQUENCE [LARGE SCALE GENOMIC DNA]</scope>
    <source>
        <strain evidence="5">DSM 19002 / CIP 109453 / HKI 454</strain>
    </source>
</reference>
<dbReference type="InterPro" id="IPR000026">
    <property type="entry name" value="N1-like"/>
</dbReference>
<dbReference type="AlphaFoldDB" id="E5AM27"/>
<dbReference type="GO" id="GO:0004521">
    <property type="term" value="F:RNA endonuclease activity"/>
    <property type="evidence" value="ECO:0007669"/>
    <property type="project" value="InterPro"/>
</dbReference>
<evidence type="ECO:0000256" key="3">
    <source>
        <dbReference type="SAM" id="MobiDB-lite"/>
    </source>
</evidence>